<keyword evidence="6" id="KW-0809">Transit peptide</keyword>
<keyword evidence="14" id="KW-1185">Reference proteome</keyword>
<dbReference type="InterPro" id="IPR009100">
    <property type="entry name" value="AcylCoA_DH/oxidase_NM_dom_sf"/>
</dbReference>
<dbReference type="RefSeq" id="XP_033346841.1">
    <property type="nucleotide sequence ID" value="XM_033490950.1"/>
</dbReference>
<dbReference type="SUPFAM" id="SSF47203">
    <property type="entry name" value="Acyl-CoA dehydrogenase C-terminal domain-like"/>
    <property type="match status" value="1"/>
</dbReference>
<feature type="domain" description="Acyl-CoA dehydrogenase/oxidase C-terminal" evidence="10">
    <location>
        <begin position="301"/>
        <end position="431"/>
    </location>
</feature>
<feature type="domain" description="ACAD9/ACADV-like C-terminal" evidence="13">
    <location>
        <begin position="496"/>
        <end position="610"/>
    </location>
</feature>
<accession>A0A6J3K2W6</accession>
<dbReference type="Pfam" id="PF02771">
    <property type="entry name" value="Acyl-CoA_dh_N"/>
    <property type="match status" value="1"/>
</dbReference>
<dbReference type="GO" id="GO:0003995">
    <property type="term" value="F:acyl-CoA dehydrogenase activity"/>
    <property type="evidence" value="ECO:0007669"/>
    <property type="project" value="TreeGrafter"/>
</dbReference>
<comment type="similarity">
    <text evidence="3 9">Belongs to the acyl-CoA dehydrogenase family.</text>
</comment>
<evidence type="ECO:0000256" key="3">
    <source>
        <dbReference type="ARBA" id="ARBA00009347"/>
    </source>
</evidence>
<feature type="domain" description="Acyl-CoA dehydrogenase/oxidase N-terminal" evidence="12">
    <location>
        <begin position="95"/>
        <end position="181"/>
    </location>
</feature>
<dbReference type="Pfam" id="PF02770">
    <property type="entry name" value="Acyl-CoA_dh_M"/>
    <property type="match status" value="1"/>
</dbReference>
<evidence type="ECO:0000256" key="1">
    <source>
        <dbReference type="ARBA" id="ARBA00001974"/>
    </source>
</evidence>
<dbReference type="AlphaFoldDB" id="A0A6J3K2W6"/>
<evidence type="ECO:0000256" key="8">
    <source>
        <dbReference type="ARBA" id="ARBA00023128"/>
    </source>
</evidence>
<evidence type="ECO:0000313" key="14">
    <source>
        <dbReference type="Proteomes" id="UP000504631"/>
    </source>
</evidence>
<dbReference type="GO" id="GO:0050660">
    <property type="term" value="F:flavin adenine dinucleotide binding"/>
    <property type="evidence" value="ECO:0007669"/>
    <property type="project" value="InterPro"/>
</dbReference>
<dbReference type="InterPro" id="IPR037069">
    <property type="entry name" value="AcylCoA_DH/ox_N_sf"/>
</dbReference>
<comment type="cofactor">
    <cofactor evidence="1 9">
        <name>FAD</name>
        <dbReference type="ChEBI" id="CHEBI:57692"/>
    </cofactor>
</comment>
<dbReference type="Gene3D" id="2.40.110.10">
    <property type="entry name" value="Butyryl-CoA Dehydrogenase, subunit A, domain 2"/>
    <property type="match status" value="1"/>
</dbReference>
<sequence length="622" mass="71409">MMLSQKLLQNSKILSSKSNYILKRYLKKAVELPPNYQETKLQPLPEQKPERISFLRALIIGKVDSDVFVYPEQISPRYEDYFTWIKPIESYISHCTNKNVGKNEMLDHLRELGVFRTHIGEKYFGLSLSKTESLKLVELLSNFPWLGTYIIKNHILPIEIIDKYGSNSQKLEYYPKIMSGDIIPTVCVHEGDYGTNIGNIETYAMQHTDDSWLLNGKKSFVVNGINSNLFLVFAKHIARNTGKSKPTSFSLFLVEKDFGNVSCTNVYDTIGRHETPTCTINFEDTIVPNKNIIGTPGGALDVLMEYLKPGRQNISGQAISILRNFLNQLIPDIIHKKHFDRDLYNFDVVKRILGEISFCLYTMESMAYLTTGMIDDYKNMNADVEEAIIETYCANNCLKCIQSGLQLMGARSYMKNESYIEAFHDAMALTTMDINNLDANTFASGSVIQFLGQTMSGHIYKKRNSFQFPFYNMFDRMFDKYMIKLNAGEYFHPTFKYAVAYMEDAINRLKDAILILFEEEGTNIIERYADLQRITTMLTEIYATYANLTRASRSYCIGARNSDLEKDLAIKMAFVSHIKICEIQSQINNTSLFNGDKLYSDAMDLVYEQRKYSLAHPLTKTF</sequence>
<evidence type="ECO:0000256" key="4">
    <source>
        <dbReference type="ARBA" id="ARBA00022630"/>
    </source>
</evidence>
<dbReference type="InterPro" id="IPR009075">
    <property type="entry name" value="AcylCo_DH/oxidase_C"/>
</dbReference>
<evidence type="ECO:0000259" key="11">
    <source>
        <dbReference type="Pfam" id="PF02770"/>
    </source>
</evidence>
<dbReference type="Pfam" id="PF21343">
    <property type="entry name" value="ACAD9-ACADV_C"/>
    <property type="match status" value="1"/>
</dbReference>
<evidence type="ECO:0000259" key="10">
    <source>
        <dbReference type="Pfam" id="PF00441"/>
    </source>
</evidence>
<dbReference type="PANTHER" id="PTHR43884:SF9">
    <property type="entry name" value="COMPLEX I ASSEMBLY FACTOR ACAD9, MITOCHONDRIAL"/>
    <property type="match status" value="1"/>
</dbReference>
<keyword evidence="7 9" id="KW-0560">Oxidoreductase</keyword>
<dbReference type="GO" id="GO:0006631">
    <property type="term" value="P:fatty acid metabolic process"/>
    <property type="evidence" value="ECO:0007669"/>
    <property type="project" value="UniProtKB-ARBA"/>
</dbReference>
<dbReference type="Gene3D" id="1.10.540.10">
    <property type="entry name" value="Acyl-CoA dehydrogenase/oxidase, N-terminal domain"/>
    <property type="match status" value="1"/>
</dbReference>
<evidence type="ECO:0000313" key="15">
    <source>
        <dbReference type="RefSeq" id="XP_033346841.1"/>
    </source>
</evidence>
<evidence type="ECO:0000256" key="9">
    <source>
        <dbReference type="RuleBase" id="RU362125"/>
    </source>
</evidence>
<keyword evidence="8" id="KW-0496">Mitochondrion</keyword>
<dbReference type="Pfam" id="PF00441">
    <property type="entry name" value="Acyl-CoA_dh_1"/>
    <property type="match status" value="1"/>
</dbReference>
<evidence type="ECO:0000259" key="13">
    <source>
        <dbReference type="Pfam" id="PF21343"/>
    </source>
</evidence>
<dbReference type="SUPFAM" id="SSF56645">
    <property type="entry name" value="Acyl-CoA dehydrogenase NM domain-like"/>
    <property type="match status" value="1"/>
</dbReference>
<comment type="subcellular location">
    <subcellularLocation>
        <location evidence="2">Mitochondrion</location>
    </subcellularLocation>
</comment>
<organism evidence="14 15">
    <name type="scientific">Bombus vosnesenskii</name>
    <dbReference type="NCBI Taxonomy" id="207650"/>
    <lineage>
        <taxon>Eukaryota</taxon>
        <taxon>Metazoa</taxon>
        <taxon>Ecdysozoa</taxon>
        <taxon>Arthropoda</taxon>
        <taxon>Hexapoda</taxon>
        <taxon>Insecta</taxon>
        <taxon>Pterygota</taxon>
        <taxon>Neoptera</taxon>
        <taxon>Endopterygota</taxon>
        <taxon>Hymenoptera</taxon>
        <taxon>Apocrita</taxon>
        <taxon>Aculeata</taxon>
        <taxon>Apoidea</taxon>
        <taxon>Anthophila</taxon>
        <taxon>Apidae</taxon>
        <taxon>Bombus</taxon>
        <taxon>Pyrobombus</taxon>
    </lineage>
</organism>
<dbReference type="CDD" id="cd00567">
    <property type="entry name" value="ACAD"/>
    <property type="match status" value="1"/>
</dbReference>
<keyword evidence="5 9" id="KW-0274">FAD</keyword>
<feature type="domain" description="Acyl-CoA oxidase/dehydrogenase middle" evidence="11">
    <location>
        <begin position="190"/>
        <end position="284"/>
    </location>
</feature>
<dbReference type="Proteomes" id="UP000504631">
    <property type="component" value="Unplaced"/>
</dbReference>
<protein>
    <submittedName>
        <fullName evidence="15">Complex I assembly factor ACAD9, mitochondrial</fullName>
    </submittedName>
</protein>
<dbReference type="InterPro" id="IPR049448">
    <property type="entry name" value="ACAD9/ACADV-like_C"/>
</dbReference>
<dbReference type="GO" id="GO:0005739">
    <property type="term" value="C:mitochondrion"/>
    <property type="evidence" value="ECO:0007669"/>
    <property type="project" value="UniProtKB-SubCell"/>
</dbReference>
<gene>
    <name evidence="15" type="primary">LOC117231940</name>
</gene>
<dbReference type="InterPro" id="IPR006091">
    <property type="entry name" value="Acyl-CoA_Oxase/DH_mid-dom"/>
</dbReference>
<keyword evidence="4 9" id="KW-0285">Flavoprotein</keyword>
<proteinExistence type="inferred from homology"/>
<evidence type="ECO:0000256" key="2">
    <source>
        <dbReference type="ARBA" id="ARBA00004173"/>
    </source>
</evidence>
<dbReference type="InterPro" id="IPR013786">
    <property type="entry name" value="AcylCoA_DH/ox_N"/>
</dbReference>
<dbReference type="GeneID" id="117231940"/>
<evidence type="ECO:0000256" key="5">
    <source>
        <dbReference type="ARBA" id="ARBA00022827"/>
    </source>
</evidence>
<dbReference type="InterPro" id="IPR046373">
    <property type="entry name" value="Acyl-CoA_Oxase/DH_mid-dom_sf"/>
</dbReference>
<dbReference type="Gene3D" id="1.20.140.10">
    <property type="entry name" value="Butyryl-CoA Dehydrogenase, subunit A, domain 3"/>
    <property type="match status" value="2"/>
</dbReference>
<dbReference type="KEGG" id="bvk:117231940"/>
<evidence type="ECO:0000259" key="12">
    <source>
        <dbReference type="Pfam" id="PF02771"/>
    </source>
</evidence>
<evidence type="ECO:0000256" key="6">
    <source>
        <dbReference type="ARBA" id="ARBA00022946"/>
    </source>
</evidence>
<dbReference type="PANTHER" id="PTHR43884">
    <property type="entry name" value="ACYL-COA DEHYDROGENASE"/>
    <property type="match status" value="1"/>
</dbReference>
<name>A0A6J3K2W6_9HYME</name>
<reference evidence="15" key="1">
    <citation type="submission" date="2025-08" db="UniProtKB">
        <authorList>
            <consortium name="RefSeq"/>
        </authorList>
    </citation>
    <scope>IDENTIFICATION</scope>
    <source>
        <tissue evidence="15">Muscle</tissue>
    </source>
</reference>
<dbReference type="InterPro" id="IPR036250">
    <property type="entry name" value="AcylCo_DH-like_C"/>
</dbReference>
<evidence type="ECO:0000256" key="7">
    <source>
        <dbReference type="ARBA" id="ARBA00023002"/>
    </source>
</evidence>